<feature type="domain" description="Nudix hydrolase" evidence="4">
    <location>
        <begin position="3"/>
        <end position="136"/>
    </location>
</feature>
<evidence type="ECO:0000256" key="2">
    <source>
        <dbReference type="ARBA" id="ARBA00022801"/>
    </source>
</evidence>
<dbReference type="Gene3D" id="3.90.79.10">
    <property type="entry name" value="Nucleoside Triphosphate Pyrophosphohydrolase"/>
    <property type="match status" value="1"/>
</dbReference>
<organism evidence="5 6">
    <name type="scientific">Ochrobactrum chromiisoli</name>
    <dbReference type="NCBI Taxonomy" id="2993941"/>
    <lineage>
        <taxon>Bacteria</taxon>
        <taxon>Pseudomonadati</taxon>
        <taxon>Pseudomonadota</taxon>
        <taxon>Alphaproteobacteria</taxon>
        <taxon>Hyphomicrobiales</taxon>
        <taxon>Brucellaceae</taxon>
        <taxon>Brucella/Ochrobactrum group</taxon>
        <taxon>Ochrobactrum</taxon>
    </lineage>
</organism>
<gene>
    <name evidence="5" type="ORF">OPR82_01950</name>
</gene>
<dbReference type="RefSeq" id="WP_265982696.1">
    <property type="nucleotide sequence ID" value="NZ_JAPHAV010000001.1"/>
</dbReference>
<keyword evidence="6" id="KW-1185">Reference proteome</keyword>
<evidence type="ECO:0000256" key="3">
    <source>
        <dbReference type="RuleBase" id="RU003476"/>
    </source>
</evidence>
<dbReference type="PANTHER" id="PTHR43736:SF1">
    <property type="entry name" value="DIHYDRONEOPTERIN TRIPHOSPHATE DIPHOSPHATASE"/>
    <property type="match status" value="1"/>
</dbReference>
<dbReference type="PANTHER" id="PTHR43736">
    <property type="entry name" value="ADP-RIBOSE PYROPHOSPHATASE"/>
    <property type="match status" value="1"/>
</dbReference>
<dbReference type="EMBL" id="JAPHAV010000001">
    <property type="protein sequence ID" value="MCX2695537.1"/>
    <property type="molecule type" value="Genomic_DNA"/>
</dbReference>
<evidence type="ECO:0000313" key="6">
    <source>
        <dbReference type="Proteomes" id="UP001301216"/>
    </source>
</evidence>
<proteinExistence type="inferred from homology"/>
<comment type="caution">
    <text evidence="5">The sequence shown here is derived from an EMBL/GenBank/DDBJ whole genome shotgun (WGS) entry which is preliminary data.</text>
</comment>
<name>A0ABT3QIW5_9HYPH</name>
<sequence>MKDKVVTVGAMLVNDERKILMGLRSPWKKAWPNHWDAPGGHVEPGETLEQALVREMGEELGIRPTQFQKIGAVDEKRPDLYGDSISHIYQITEWDGGEPRNVCDEHSELGWFSPDDLESLSNLADPEYPRLARIAIGVA</sequence>
<dbReference type="CDD" id="cd02883">
    <property type="entry name" value="NUDIX_Hydrolase"/>
    <property type="match status" value="1"/>
</dbReference>
<keyword evidence="2 3" id="KW-0378">Hydrolase</keyword>
<dbReference type="InterPro" id="IPR020084">
    <property type="entry name" value="NUDIX_hydrolase_CS"/>
</dbReference>
<evidence type="ECO:0000259" key="4">
    <source>
        <dbReference type="PROSITE" id="PS51462"/>
    </source>
</evidence>
<evidence type="ECO:0000256" key="1">
    <source>
        <dbReference type="ARBA" id="ARBA00001946"/>
    </source>
</evidence>
<reference evidence="5 6" key="1">
    <citation type="submission" date="2022-11" db="EMBL/GenBank/DDBJ databases">
        <title>Brucella sp. YY2X, whole genome shotgun sequencing project.</title>
        <authorList>
            <person name="Yang Y."/>
        </authorList>
    </citation>
    <scope>NUCLEOTIDE SEQUENCE [LARGE SCALE GENOMIC DNA]</scope>
    <source>
        <strain evidence="5 6">YY2X</strain>
    </source>
</reference>
<evidence type="ECO:0000313" key="5">
    <source>
        <dbReference type="EMBL" id="MCX2695537.1"/>
    </source>
</evidence>
<dbReference type="PRINTS" id="PR00502">
    <property type="entry name" value="NUDIXFAMILY"/>
</dbReference>
<dbReference type="InterPro" id="IPR000086">
    <property type="entry name" value="NUDIX_hydrolase_dom"/>
</dbReference>
<dbReference type="PROSITE" id="PS00893">
    <property type="entry name" value="NUDIX_BOX"/>
    <property type="match status" value="1"/>
</dbReference>
<dbReference type="PROSITE" id="PS51462">
    <property type="entry name" value="NUDIX"/>
    <property type="match status" value="1"/>
</dbReference>
<dbReference type="Pfam" id="PF00293">
    <property type="entry name" value="NUDIX"/>
    <property type="match status" value="1"/>
</dbReference>
<comment type="cofactor">
    <cofactor evidence="1">
        <name>Mg(2+)</name>
        <dbReference type="ChEBI" id="CHEBI:18420"/>
    </cofactor>
</comment>
<dbReference type="GO" id="GO:0016787">
    <property type="term" value="F:hydrolase activity"/>
    <property type="evidence" value="ECO:0007669"/>
    <property type="project" value="UniProtKB-KW"/>
</dbReference>
<dbReference type="InterPro" id="IPR020476">
    <property type="entry name" value="Nudix_hydrolase"/>
</dbReference>
<accession>A0ABT3QIW5</accession>
<dbReference type="Proteomes" id="UP001301216">
    <property type="component" value="Unassembled WGS sequence"/>
</dbReference>
<protein>
    <submittedName>
        <fullName evidence="5">NUDIX hydrolase</fullName>
    </submittedName>
</protein>
<dbReference type="InterPro" id="IPR015797">
    <property type="entry name" value="NUDIX_hydrolase-like_dom_sf"/>
</dbReference>
<comment type="similarity">
    <text evidence="3">Belongs to the Nudix hydrolase family.</text>
</comment>
<dbReference type="SUPFAM" id="SSF55811">
    <property type="entry name" value="Nudix"/>
    <property type="match status" value="1"/>
</dbReference>